<evidence type="ECO:0000259" key="15">
    <source>
        <dbReference type="PROSITE" id="PS50110"/>
    </source>
</evidence>
<dbReference type="Gene3D" id="3.30.565.10">
    <property type="entry name" value="Histidine kinase-like ATPase, C-terminal domain"/>
    <property type="match status" value="1"/>
</dbReference>
<dbReference type="CDD" id="cd17546">
    <property type="entry name" value="REC_hyHK_CKI1_RcsC-like"/>
    <property type="match status" value="1"/>
</dbReference>
<evidence type="ECO:0000256" key="3">
    <source>
        <dbReference type="ARBA" id="ARBA00012438"/>
    </source>
</evidence>
<feature type="domain" description="Histidine kinase" evidence="14">
    <location>
        <begin position="553"/>
        <end position="785"/>
    </location>
</feature>
<comment type="catalytic activity">
    <reaction evidence="1">
        <text>ATP + protein L-histidine = ADP + protein N-phospho-L-histidine.</text>
        <dbReference type="EC" id="2.7.13.3"/>
    </reaction>
</comment>
<dbReference type="CDD" id="cd00082">
    <property type="entry name" value="HisKA"/>
    <property type="match status" value="1"/>
</dbReference>
<dbReference type="InterPro" id="IPR011006">
    <property type="entry name" value="CheY-like_superfamily"/>
</dbReference>
<dbReference type="InterPro" id="IPR001294">
    <property type="entry name" value="Phytochrome"/>
</dbReference>
<dbReference type="EC" id="2.7.13.3" evidence="3"/>
<dbReference type="PRINTS" id="PR01033">
    <property type="entry name" value="PHYTOCHROME"/>
</dbReference>
<dbReference type="SUPFAM" id="SSF55785">
    <property type="entry name" value="PYP-like sensor domain (PAS domain)"/>
    <property type="match status" value="1"/>
</dbReference>
<dbReference type="RefSeq" id="WP_190971501.1">
    <property type="nucleotide sequence ID" value="NZ_JACJTE010000064.1"/>
</dbReference>
<dbReference type="Gene3D" id="3.30.450.270">
    <property type="match status" value="1"/>
</dbReference>
<dbReference type="Proteomes" id="UP000604661">
    <property type="component" value="Unassembled WGS sequence"/>
</dbReference>
<comment type="caution">
    <text evidence="16">The sequence shown here is derived from an EMBL/GenBank/DDBJ whole genome shotgun (WGS) entry which is preliminary data.</text>
</comment>
<dbReference type="SUPFAM" id="SSF55874">
    <property type="entry name" value="ATPase domain of HSP90 chaperone/DNA topoisomerase II/histidine kinase"/>
    <property type="match status" value="1"/>
</dbReference>
<dbReference type="InterPro" id="IPR036097">
    <property type="entry name" value="HisK_dim/P_sf"/>
</dbReference>
<evidence type="ECO:0000256" key="10">
    <source>
        <dbReference type="ARBA" id="ARBA00023012"/>
    </source>
</evidence>
<dbReference type="InterPro" id="IPR043150">
    <property type="entry name" value="Phytochrome_PHY_sf"/>
</dbReference>
<dbReference type="Pfam" id="PF00360">
    <property type="entry name" value="PHY"/>
    <property type="match status" value="1"/>
</dbReference>
<keyword evidence="17" id="KW-1185">Reference proteome</keyword>
<dbReference type="Pfam" id="PF00512">
    <property type="entry name" value="HisKA"/>
    <property type="match status" value="1"/>
</dbReference>
<dbReference type="InterPro" id="IPR035965">
    <property type="entry name" value="PAS-like_dom_sf"/>
</dbReference>
<gene>
    <name evidence="16" type="ORF">H6G95_31145</name>
</gene>
<feature type="domain" description="Response regulatory" evidence="15">
    <location>
        <begin position="811"/>
        <end position="927"/>
    </location>
</feature>
<evidence type="ECO:0000259" key="13">
    <source>
        <dbReference type="PROSITE" id="PS50046"/>
    </source>
</evidence>
<evidence type="ECO:0000256" key="7">
    <source>
        <dbReference type="ARBA" id="ARBA00022679"/>
    </source>
</evidence>
<keyword evidence="8" id="KW-0418">Kinase</keyword>
<dbReference type="Gene3D" id="3.30.450.40">
    <property type="match status" value="1"/>
</dbReference>
<dbReference type="PANTHER" id="PTHR45339">
    <property type="entry name" value="HYBRID SIGNAL TRANSDUCTION HISTIDINE KINASE J"/>
    <property type="match status" value="1"/>
</dbReference>
<reference evidence="16 17" key="1">
    <citation type="journal article" date="2020" name="ISME J.">
        <title>Comparative genomics reveals insights into cyanobacterial evolution and habitat adaptation.</title>
        <authorList>
            <person name="Chen M.Y."/>
            <person name="Teng W.K."/>
            <person name="Zhao L."/>
            <person name="Hu C.X."/>
            <person name="Zhou Y.K."/>
            <person name="Han B.P."/>
            <person name="Song L.R."/>
            <person name="Shu W.S."/>
        </authorList>
    </citation>
    <scope>NUCLEOTIDE SEQUENCE [LARGE SCALE GENOMIC DNA]</scope>
    <source>
        <strain evidence="16 17">FACHB-391</strain>
    </source>
</reference>
<dbReference type="InterPro" id="IPR013654">
    <property type="entry name" value="PAS_2"/>
</dbReference>
<dbReference type="Gene3D" id="3.40.50.2300">
    <property type="match status" value="1"/>
</dbReference>
<dbReference type="InterPro" id="IPR005467">
    <property type="entry name" value="His_kinase_dom"/>
</dbReference>
<dbReference type="InterPro" id="IPR016132">
    <property type="entry name" value="Phyto_chromo_attachment"/>
</dbReference>
<evidence type="ECO:0000256" key="11">
    <source>
        <dbReference type="ARBA" id="ARBA00023170"/>
    </source>
</evidence>
<dbReference type="Gene3D" id="1.10.287.130">
    <property type="match status" value="1"/>
</dbReference>
<feature type="domain" description="Phytochrome chromophore attachment site" evidence="13">
    <location>
        <begin position="166"/>
        <end position="324"/>
    </location>
</feature>
<dbReference type="SMART" id="SM00065">
    <property type="entry name" value="GAF"/>
    <property type="match status" value="1"/>
</dbReference>
<evidence type="ECO:0000259" key="14">
    <source>
        <dbReference type="PROSITE" id="PS50109"/>
    </source>
</evidence>
<organism evidence="16 17">
    <name type="scientific">Nostoc linckia FACHB-391</name>
    <dbReference type="NCBI Taxonomy" id="2692906"/>
    <lineage>
        <taxon>Bacteria</taxon>
        <taxon>Bacillati</taxon>
        <taxon>Cyanobacteriota</taxon>
        <taxon>Cyanophyceae</taxon>
        <taxon>Nostocales</taxon>
        <taxon>Nostocaceae</taxon>
        <taxon>Nostoc</taxon>
    </lineage>
</organism>
<evidence type="ECO:0000256" key="9">
    <source>
        <dbReference type="ARBA" id="ARBA00022991"/>
    </source>
</evidence>
<dbReference type="InterPro" id="IPR029016">
    <property type="entry name" value="GAF-like_dom_sf"/>
</dbReference>
<evidence type="ECO:0000256" key="1">
    <source>
        <dbReference type="ARBA" id="ARBA00000085"/>
    </source>
</evidence>
<dbReference type="Pfam" id="PF08446">
    <property type="entry name" value="PAS_2"/>
    <property type="match status" value="1"/>
</dbReference>
<sequence length="1015" mass="114181">MQPSDTLNITEFTTSETIDLTNCDREPIHIPGLIQPHGVLLTLSEPKLEILQVSENVDRVLGITVEELLGQQLSRLCSKTKVKEISQYLKYNNLEVFSPLELKIHSILASSSNQKSHVQNFRGILHRSDGVLVMELEPSKVTKSQQHLKFYYLLKEAIAKIRQTETFNDLVVTLVKQVRQLTGFDRVMVYQFATDNSGVVVAEDKAEHLESYLDLHYPASDIPQQARQLYYENWLRLIPNVNYQPARLIPTAHPISGRPLNLGSANLRSVSPLHVEYLQNMGITASMSISLINEKRLWGLIACHHYTPNYVDYETRKACEFLGQFASVQLIYQQEYEMNQYRLQVKSLQEQLRQTFFQEFSFIEAVLRRNQVELLNLVRAQGAALILDNEVSLLGQTPSSNEVQALMTWLLQQERQGLFVTDSLAKVYPQAKLFTAVGSGILAISIVLRQKSYHIVWFRPEQIQIVNWAGDPNKPVSLGTDGEPRLTPRKSFELWKQTVEETSLPWQAAEIDAAWEMRNTLMLAVLEFSQLALELAAERATVANLAKSQFLAKMSHELRTPLNAILGFTQLMTRDLDTPSESRENLSIISRSGEHLLTLINDVLEMSRIEAGQLVLTESHFNLHGLLRSINDMFTLKASEKGLNLKSEWDATVPRYVCGDQAKLRQILINLLGNAIKFTTTGSITVRGRGFLSGDCTISQSSSSTSKPPIILHIEVEDTGCGIALSDLESIFEAFMQTERGRHAQGTGLGLSISRQFARLMDGDITVQSTLNQGSTFTCRILLHSADSIDLVETETIRQIIGLETGQPTYRILVAEDVLENRQLLIKLLESVGFEVCAVENGAEAIARCMEWQPHLIWMDIQMPVMDGYTATQQIRATEAGKNVVIIALTASAFEEDRLASLQAGCNDHLTKPFTETTLFDKMARYLGVRYVYAQETTSNLDIATSQQKSLTFQDLQVMPPKWVAQMHEAALDLNDAKLYELIAKISSEEKPLADTLKSLVDNFQFEAIATLTQS</sequence>
<dbReference type="SUPFAM" id="SSF55781">
    <property type="entry name" value="GAF domain-like"/>
    <property type="match status" value="2"/>
</dbReference>
<dbReference type="EMBL" id="JACJTE010000064">
    <property type="protein sequence ID" value="MBD2564958.1"/>
    <property type="molecule type" value="Genomic_DNA"/>
</dbReference>
<evidence type="ECO:0000256" key="4">
    <source>
        <dbReference type="ARBA" id="ARBA00022543"/>
    </source>
</evidence>
<dbReference type="PROSITE" id="PS50046">
    <property type="entry name" value="PHYTOCHROME_2"/>
    <property type="match status" value="1"/>
</dbReference>
<comment type="similarity">
    <text evidence="2">In the N-terminal section; belongs to the phytochrome family.</text>
</comment>
<keyword evidence="7" id="KW-0808">Transferase</keyword>
<protein>
    <recommendedName>
        <fullName evidence="3">histidine kinase</fullName>
        <ecNumber evidence="3">2.7.13.3</ecNumber>
    </recommendedName>
</protein>
<dbReference type="InterPro" id="IPR003018">
    <property type="entry name" value="GAF"/>
</dbReference>
<dbReference type="Pfam" id="PF00072">
    <property type="entry name" value="Response_reg"/>
    <property type="match status" value="1"/>
</dbReference>
<dbReference type="Gene3D" id="3.30.450.20">
    <property type="entry name" value="PAS domain"/>
    <property type="match status" value="1"/>
</dbReference>
<evidence type="ECO:0000256" key="2">
    <source>
        <dbReference type="ARBA" id="ARBA00006402"/>
    </source>
</evidence>
<evidence type="ECO:0000256" key="5">
    <source>
        <dbReference type="ARBA" id="ARBA00022553"/>
    </source>
</evidence>
<keyword evidence="4" id="KW-0600">Photoreceptor protein</keyword>
<keyword evidence="5 12" id="KW-0597">Phosphoprotein</keyword>
<dbReference type="SMART" id="SM00388">
    <property type="entry name" value="HisKA"/>
    <property type="match status" value="1"/>
</dbReference>
<evidence type="ECO:0000313" key="16">
    <source>
        <dbReference type="EMBL" id="MBD2564958.1"/>
    </source>
</evidence>
<dbReference type="PANTHER" id="PTHR45339:SF1">
    <property type="entry name" value="HYBRID SIGNAL TRANSDUCTION HISTIDINE KINASE J"/>
    <property type="match status" value="1"/>
</dbReference>
<keyword evidence="10" id="KW-0902">Two-component regulatory system</keyword>
<dbReference type="SMART" id="SM00387">
    <property type="entry name" value="HATPase_c"/>
    <property type="match status" value="1"/>
</dbReference>
<evidence type="ECO:0000256" key="6">
    <source>
        <dbReference type="ARBA" id="ARBA00022606"/>
    </source>
</evidence>
<dbReference type="SMART" id="SM00448">
    <property type="entry name" value="REC"/>
    <property type="match status" value="1"/>
</dbReference>
<proteinExistence type="inferred from homology"/>
<dbReference type="PROSITE" id="PS50109">
    <property type="entry name" value="HIS_KIN"/>
    <property type="match status" value="1"/>
</dbReference>
<dbReference type="InterPro" id="IPR036890">
    <property type="entry name" value="HATPase_C_sf"/>
</dbReference>
<dbReference type="InterPro" id="IPR013515">
    <property type="entry name" value="Phytochrome_cen-reg"/>
</dbReference>
<evidence type="ECO:0000256" key="12">
    <source>
        <dbReference type="PROSITE-ProRule" id="PRU00169"/>
    </source>
</evidence>
<feature type="modified residue" description="4-aspartylphosphate" evidence="12">
    <location>
        <position position="860"/>
    </location>
</feature>
<keyword evidence="9" id="KW-0157">Chromophore</keyword>
<keyword evidence="6" id="KW-0716">Sensory transduction</keyword>
<name>A0ABR8F461_NOSLI</name>
<dbReference type="InterPro" id="IPR003661">
    <property type="entry name" value="HisK_dim/P_dom"/>
</dbReference>
<dbReference type="InterPro" id="IPR003594">
    <property type="entry name" value="HATPase_dom"/>
</dbReference>
<dbReference type="Pfam" id="PF02518">
    <property type="entry name" value="HATPase_c"/>
    <property type="match status" value="1"/>
</dbReference>
<accession>A0ABR8F461</accession>
<evidence type="ECO:0000256" key="8">
    <source>
        <dbReference type="ARBA" id="ARBA00022777"/>
    </source>
</evidence>
<dbReference type="InterPro" id="IPR001789">
    <property type="entry name" value="Sig_transdc_resp-reg_receiver"/>
</dbReference>
<keyword evidence="11" id="KW-0675">Receptor</keyword>
<dbReference type="SUPFAM" id="SSF47384">
    <property type="entry name" value="Homodimeric domain of signal transducing histidine kinase"/>
    <property type="match status" value="1"/>
</dbReference>
<evidence type="ECO:0000313" key="17">
    <source>
        <dbReference type="Proteomes" id="UP000604661"/>
    </source>
</evidence>
<dbReference type="CDD" id="cd16922">
    <property type="entry name" value="HATPase_EvgS-ArcB-TorS-like"/>
    <property type="match status" value="1"/>
</dbReference>
<dbReference type="SUPFAM" id="SSF52172">
    <property type="entry name" value="CheY-like"/>
    <property type="match status" value="1"/>
</dbReference>
<dbReference type="Pfam" id="PF01590">
    <property type="entry name" value="GAF"/>
    <property type="match status" value="1"/>
</dbReference>
<dbReference type="PROSITE" id="PS50110">
    <property type="entry name" value="RESPONSE_REGULATORY"/>
    <property type="match status" value="1"/>
</dbReference>